<evidence type="ECO:0000313" key="4">
    <source>
        <dbReference type="Proteomes" id="UP000480178"/>
    </source>
</evidence>
<evidence type="ECO:0000259" key="2">
    <source>
        <dbReference type="Pfam" id="PF08327"/>
    </source>
</evidence>
<dbReference type="CDD" id="cd07814">
    <property type="entry name" value="SRPBCC_CalC_Aha1-like"/>
    <property type="match status" value="1"/>
</dbReference>
<evidence type="ECO:0000313" key="3">
    <source>
        <dbReference type="EMBL" id="QHT66368.1"/>
    </source>
</evidence>
<feature type="domain" description="Activator of Hsp90 ATPase homologue 1/2-like C-terminal" evidence="2">
    <location>
        <begin position="15"/>
        <end position="136"/>
    </location>
</feature>
<keyword evidence="4" id="KW-1185">Reference proteome</keyword>
<sequence length="165" mass="19456">MQHQDFTATIMVEQTPEQAFNAITNVRGWWSEEIEGSTNKLGDEFTYHYQDIHFSRMKIIELIPNEKIVWLVMDNHFNFTTDKTEWKDTKISFEISQRENKTQIQFTHLGLVPQYECYNICKDAWSHYIHDSLRSLISTGMGQPNPKEGGFNQQLIDEYTSNNQL</sequence>
<evidence type="ECO:0000256" key="1">
    <source>
        <dbReference type="ARBA" id="ARBA00006817"/>
    </source>
</evidence>
<protein>
    <submittedName>
        <fullName evidence="3">SRPBCC domain-containing protein</fullName>
    </submittedName>
</protein>
<comment type="similarity">
    <text evidence="1">Belongs to the AHA1 family.</text>
</comment>
<dbReference type="KEGG" id="rhoz:GXP67_06695"/>
<dbReference type="Proteomes" id="UP000480178">
    <property type="component" value="Chromosome"/>
</dbReference>
<dbReference type="Gene3D" id="3.30.530.20">
    <property type="match status" value="1"/>
</dbReference>
<dbReference type="InterPro" id="IPR013538">
    <property type="entry name" value="ASHA1/2-like_C"/>
</dbReference>
<dbReference type="AlphaFoldDB" id="A0A6C0GEJ3"/>
<dbReference type="EMBL" id="CP048222">
    <property type="protein sequence ID" value="QHT66368.1"/>
    <property type="molecule type" value="Genomic_DNA"/>
</dbReference>
<proteinExistence type="inferred from homology"/>
<dbReference type="Pfam" id="PF08327">
    <property type="entry name" value="AHSA1"/>
    <property type="match status" value="1"/>
</dbReference>
<name>A0A6C0GEJ3_9BACT</name>
<reference evidence="3 4" key="1">
    <citation type="submission" date="2020-01" db="EMBL/GenBank/DDBJ databases">
        <authorList>
            <person name="Kim M.K."/>
        </authorList>
    </citation>
    <scope>NUCLEOTIDE SEQUENCE [LARGE SCALE GENOMIC DNA]</scope>
    <source>
        <strain evidence="3 4">172606-1</strain>
    </source>
</reference>
<accession>A0A6C0GEJ3</accession>
<dbReference type="InterPro" id="IPR023393">
    <property type="entry name" value="START-like_dom_sf"/>
</dbReference>
<dbReference type="SUPFAM" id="SSF55961">
    <property type="entry name" value="Bet v1-like"/>
    <property type="match status" value="1"/>
</dbReference>
<organism evidence="3 4">
    <name type="scientific">Rhodocytophaga rosea</name>
    <dbReference type="NCBI Taxonomy" id="2704465"/>
    <lineage>
        <taxon>Bacteria</taxon>
        <taxon>Pseudomonadati</taxon>
        <taxon>Bacteroidota</taxon>
        <taxon>Cytophagia</taxon>
        <taxon>Cytophagales</taxon>
        <taxon>Rhodocytophagaceae</taxon>
        <taxon>Rhodocytophaga</taxon>
    </lineage>
</organism>
<gene>
    <name evidence="3" type="ORF">GXP67_06695</name>
</gene>
<dbReference type="RefSeq" id="WP_162442427.1">
    <property type="nucleotide sequence ID" value="NZ_CP048222.1"/>
</dbReference>